<accession>A0A6J7MAN0</accession>
<proteinExistence type="predicted"/>
<dbReference type="EMBL" id="CAFBOI010000051">
    <property type="protein sequence ID" value="CAB4977921.1"/>
    <property type="molecule type" value="Genomic_DNA"/>
</dbReference>
<name>A0A6J7MAN0_9ZZZZ</name>
<reference evidence="1" key="1">
    <citation type="submission" date="2020-05" db="EMBL/GenBank/DDBJ databases">
        <authorList>
            <person name="Chiriac C."/>
            <person name="Salcher M."/>
            <person name="Ghai R."/>
            <person name="Kavagutti S V."/>
        </authorList>
    </citation>
    <scope>NUCLEOTIDE SEQUENCE</scope>
</reference>
<dbReference type="AlphaFoldDB" id="A0A6J7MAN0"/>
<gene>
    <name evidence="1" type="ORF">UFOPK3948_00574</name>
</gene>
<evidence type="ECO:0000313" key="1">
    <source>
        <dbReference type="EMBL" id="CAB4977921.1"/>
    </source>
</evidence>
<sequence>MRVSARSLPNNSIDSNSGGEIWLPVTAIRTAPNAILGFNPISSIRTVRSAASIESWLQTVNGASAASDFRNTSFDTSSEIFALDSLSISIVSPNRNLTICGTSESFAIRS</sequence>
<organism evidence="1">
    <name type="scientific">freshwater metagenome</name>
    <dbReference type="NCBI Taxonomy" id="449393"/>
    <lineage>
        <taxon>unclassified sequences</taxon>
        <taxon>metagenomes</taxon>
        <taxon>ecological metagenomes</taxon>
    </lineage>
</organism>
<protein>
    <submittedName>
        <fullName evidence="1">Unannotated protein</fullName>
    </submittedName>
</protein>